<dbReference type="PROSITE" id="PS00061">
    <property type="entry name" value="ADH_SHORT"/>
    <property type="match status" value="1"/>
</dbReference>
<dbReference type="SMART" id="SM00822">
    <property type="entry name" value="PKS_KR"/>
    <property type="match status" value="1"/>
</dbReference>
<keyword evidence="9" id="KW-0444">Lipid biosynthesis</keyword>
<dbReference type="AlphaFoldDB" id="A0A934JYL5"/>
<dbReference type="NCBIfam" id="NF009466">
    <property type="entry name" value="PRK12826.1-2"/>
    <property type="match status" value="1"/>
</dbReference>
<evidence type="ECO:0000256" key="8">
    <source>
        <dbReference type="PIRSR" id="PIRSR611284-2"/>
    </source>
</evidence>
<dbReference type="GO" id="GO:0051287">
    <property type="term" value="F:NAD binding"/>
    <property type="evidence" value="ECO:0007669"/>
    <property type="project" value="UniProtKB-UniRule"/>
</dbReference>
<evidence type="ECO:0000256" key="5">
    <source>
        <dbReference type="ARBA" id="ARBA00023002"/>
    </source>
</evidence>
<keyword evidence="5 9" id="KW-0560">Oxidoreductase</keyword>
<comment type="similarity">
    <text evidence="2 9">Belongs to the short-chain dehydrogenases/reductases (SDR) family.</text>
</comment>
<dbReference type="CDD" id="cd05333">
    <property type="entry name" value="BKR_SDR_c"/>
    <property type="match status" value="1"/>
</dbReference>
<accession>A0A934JYL5</accession>
<comment type="catalytic activity">
    <reaction evidence="6 9">
        <text>a (3R)-hydroxyacyl-[ACP] + NADP(+) = a 3-oxoacyl-[ACP] + NADPH + H(+)</text>
        <dbReference type="Rhea" id="RHEA:17397"/>
        <dbReference type="Rhea" id="RHEA-COMP:9916"/>
        <dbReference type="Rhea" id="RHEA-COMP:9945"/>
        <dbReference type="ChEBI" id="CHEBI:15378"/>
        <dbReference type="ChEBI" id="CHEBI:57783"/>
        <dbReference type="ChEBI" id="CHEBI:58349"/>
        <dbReference type="ChEBI" id="CHEBI:78776"/>
        <dbReference type="ChEBI" id="CHEBI:78827"/>
        <dbReference type="EC" id="1.1.1.100"/>
    </reaction>
</comment>
<dbReference type="FunFam" id="3.40.50.720:FF:000115">
    <property type="entry name" value="3-oxoacyl-[acyl-carrier-protein] reductase FabG"/>
    <property type="match status" value="1"/>
</dbReference>
<evidence type="ECO:0000256" key="7">
    <source>
        <dbReference type="PIRSR" id="PIRSR611284-1"/>
    </source>
</evidence>
<dbReference type="Gene3D" id="3.40.50.720">
    <property type="entry name" value="NAD(P)-binding Rossmann-like Domain"/>
    <property type="match status" value="1"/>
</dbReference>
<keyword evidence="4 8" id="KW-0521">NADP</keyword>
<dbReference type="InterPro" id="IPR050259">
    <property type="entry name" value="SDR"/>
</dbReference>
<feature type="binding site" evidence="8">
    <location>
        <position position="93"/>
    </location>
    <ligand>
        <name>NADP(+)</name>
        <dbReference type="ChEBI" id="CHEBI:58349"/>
    </ligand>
</feature>
<dbReference type="InterPro" id="IPR036291">
    <property type="entry name" value="NAD(P)-bd_dom_sf"/>
</dbReference>
<evidence type="ECO:0000256" key="9">
    <source>
        <dbReference type="RuleBase" id="RU366074"/>
    </source>
</evidence>
<dbReference type="PANTHER" id="PTHR42879:SF2">
    <property type="entry name" value="3-OXOACYL-[ACYL-CARRIER-PROTEIN] REDUCTASE FABG"/>
    <property type="match status" value="1"/>
</dbReference>
<dbReference type="SUPFAM" id="SSF51735">
    <property type="entry name" value="NAD(P)-binding Rossmann-fold domains"/>
    <property type="match status" value="1"/>
</dbReference>
<dbReference type="Pfam" id="PF13561">
    <property type="entry name" value="adh_short_C2"/>
    <property type="match status" value="1"/>
</dbReference>
<reference evidence="11 12" key="1">
    <citation type="submission" date="2020-10" db="EMBL/GenBank/DDBJ databases">
        <title>Ca. Dormibacterota MAGs.</title>
        <authorList>
            <person name="Montgomery K."/>
        </authorList>
    </citation>
    <scope>NUCLEOTIDE SEQUENCE [LARGE SCALE GENOMIC DNA]</scope>
    <source>
        <strain evidence="11">SC8812_S17_18</strain>
    </source>
</reference>
<comment type="function">
    <text evidence="9">Catalyzes the NADPH-dependent reduction of beta-ketoacyl-ACP substrates to beta-hydroxyacyl-ACP products, the first reductive step in the elongation cycle of fatty acid biosynthesis.</text>
</comment>
<feature type="binding site" evidence="8">
    <location>
        <position position="191"/>
    </location>
    <ligand>
        <name>NADP(+)</name>
        <dbReference type="ChEBI" id="CHEBI:58349"/>
    </ligand>
</feature>
<dbReference type="InterPro" id="IPR020904">
    <property type="entry name" value="Sc_DH/Rdtase_CS"/>
</dbReference>
<dbReference type="PRINTS" id="PR00080">
    <property type="entry name" value="SDRFAMILY"/>
</dbReference>
<organism evidence="11 12">
    <name type="scientific">Candidatus Aeolococcus gillhamiae</name>
    <dbReference type="NCBI Taxonomy" id="3127015"/>
    <lineage>
        <taxon>Bacteria</taxon>
        <taxon>Bacillati</taxon>
        <taxon>Candidatus Dormiibacterota</taxon>
        <taxon>Candidatus Dormibacteria</taxon>
        <taxon>Candidatus Aeolococcales</taxon>
        <taxon>Candidatus Aeolococcaceae</taxon>
        <taxon>Candidatus Aeolococcus</taxon>
    </lineage>
</organism>
<dbReference type="GO" id="GO:0006633">
    <property type="term" value="P:fatty acid biosynthetic process"/>
    <property type="evidence" value="ECO:0007669"/>
    <property type="project" value="UniProtKB-KW"/>
</dbReference>
<evidence type="ECO:0000256" key="4">
    <source>
        <dbReference type="ARBA" id="ARBA00022857"/>
    </source>
</evidence>
<evidence type="ECO:0000256" key="3">
    <source>
        <dbReference type="ARBA" id="ARBA00012948"/>
    </source>
</evidence>
<dbReference type="EMBL" id="JAEKNS010000042">
    <property type="protein sequence ID" value="MBJ7593942.1"/>
    <property type="molecule type" value="Genomic_DNA"/>
</dbReference>
<gene>
    <name evidence="11" type="primary">fabG</name>
    <name evidence="11" type="ORF">JF886_03620</name>
</gene>
<dbReference type="InterPro" id="IPR057326">
    <property type="entry name" value="KR_dom"/>
</dbReference>
<feature type="binding site" evidence="8">
    <location>
        <begin position="15"/>
        <end position="18"/>
    </location>
    <ligand>
        <name>NADP(+)</name>
        <dbReference type="ChEBI" id="CHEBI:58349"/>
    </ligand>
</feature>
<proteinExistence type="inferred from homology"/>
<feature type="domain" description="Ketoreductase" evidence="10">
    <location>
        <begin position="9"/>
        <end position="189"/>
    </location>
</feature>
<name>A0A934JYL5_9BACT</name>
<dbReference type="RefSeq" id="WP_337309717.1">
    <property type="nucleotide sequence ID" value="NZ_JAEKNS010000042.1"/>
</dbReference>
<keyword evidence="9" id="KW-0443">Lipid metabolism</keyword>
<dbReference type="NCBIfam" id="TIGR01830">
    <property type="entry name" value="3oxo_ACP_reduc"/>
    <property type="match status" value="1"/>
</dbReference>
<sequence>MNPRPLDGKVALVTGASRGIGRATALALADAGASVAVGFGSSAAAADEVAALIRDSGGKAVTLGADLADMTAAAGLVERTTTELGAIHIVVNNAGITRDNLAVRISDADWDDVLAVDLGAAFRICRAALRPMLRQRDGRIINIASVAGVVGNPGQANYSAAKAGLIGLTKALCREVGSRGITVNAVAPGFIATDMTSALGDVLDSAVAAVPLRRLGSPEEVAAAVRFLALPEAAYITGHVLHVDGGLAA</sequence>
<evidence type="ECO:0000259" key="10">
    <source>
        <dbReference type="SMART" id="SM00822"/>
    </source>
</evidence>
<comment type="caution">
    <text evidence="11">The sequence shown here is derived from an EMBL/GenBank/DDBJ whole genome shotgun (WGS) entry which is preliminary data.</text>
</comment>
<evidence type="ECO:0000256" key="2">
    <source>
        <dbReference type="ARBA" id="ARBA00006484"/>
    </source>
</evidence>
<keyword evidence="9" id="KW-0275">Fatty acid biosynthesis</keyword>
<dbReference type="InterPro" id="IPR011284">
    <property type="entry name" value="3oxo_ACP_reduc"/>
</dbReference>
<evidence type="ECO:0000313" key="12">
    <source>
        <dbReference type="Proteomes" id="UP000606991"/>
    </source>
</evidence>
<comment type="subunit">
    <text evidence="9">Homotetramer.</text>
</comment>
<feature type="active site" description="Proton acceptor" evidence="7">
    <location>
        <position position="158"/>
    </location>
</feature>
<evidence type="ECO:0000256" key="1">
    <source>
        <dbReference type="ARBA" id="ARBA00005194"/>
    </source>
</evidence>
<dbReference type="GO" id="GO:0004316">
    <property type="term" value="F:3-oxoacyl-[acyl-carrier-protein] reductase (NADPH) activity"/>
    <property type="evidence" value="ECO:0007669"/>
    <property type="project" value="UniProtKB-UniRule"/>
</dbReference>
<dbReference type="EC" id="1.1.1.100" evidence="3 9"/>
<dbReference type="InterPro" id="IPR002347">
    <property type="entry name" value="SDR_fam"/>
</dbReference>
<dbReference type="PRINTS" id="PR00081">
    <property type="entry name" value="GDHRDH"/>
</dbReference>
<feature type="binding site" evidence="8">
    <location>
        <begin position="158"/>
        <end position="162"/>
    </location>
    <ligand>
        <name>NADP(+)</name>
        <dbReference type="ChEBI" id="CHEBI:58349"/>
    </ligand>
</feature>
<dbReference type="Proteomes" id="UP000606991">
    <property type="component" value="Unassembled WGS sequence"/>
</dbReference>
<keyword evidence="9" id="KW-0276">Fatty acid metabolism</keyword>
<comment type="pathway">
    <text evidence="1 9">Lipid metabolism; fatty acid biosynthesis.</text>
</comment>
<dbReference type="PANTHER" id="PTHR42879">
    <property type="entry name" value="3-OXOACYL-(ACYL-CARRIER-PROTEIN) REDUCTASE"/>
    <property type="match status" value="1"/>
</dbReference>
<evidence type="ECO:0000256" key="6">
    <source>
        <dbReference type="ARBA" id="ARBA00048508"/>
    </source>
</evidence>
<evidence type="ECO:0000313" key="11">
    <source>
        <dbReference type="EMBL" id="MBJ7593942.1"/>
    </source>
</evidence>
<protein>
    <recommendedName>
        <fullName evidence="3 9">3-oxoacyl-[acyl-carrier-protein] reductase</fullName>
        <ecNumber evidence="3 9">1.1.1.100</ecNumber>
    </recommendedName>
</protein>